<reference evidence="9 10" key="1">
    <citation type="journal article" name="Sci. Rep.">
        <title>Telomere-to-telomere assembled and centromere annotated genomes of the two main subspecies of the button mushroom Agaricus bisporus reveal especially polymorphic chromosome ends.</title>
        <authorList>
            <person name="Sonnenberg A.S.M."/>
            <person name="Sedaghat-Telgerd N."/>
            <person name="Lavrijssen B."/>
            <person name="Ohm R.A."/>
            <person name="Hendrickx P.M."/>
            <person name="Scholtmeijer K."/>
            <person name="Baars J.J.P."/>
            <person name="van Peer A."/>
        </authorList>
    </citation>
    <scope>NUCLEOTIDE SEQUENCE [LARGE SCALE GENOMIC DNA]</scope>
    <source>
        <strain evidence="9 10">H119_p4</strain>
    </source>
</reference>
<dbReference type="Gene3D" id="1.10.287.110">
    <property type="entry name" value="DnaJ domain"/>
    <property type="match status" value="1"/>
</dbReference>
<dbReference type="SMART" id="SM00271">
    <property type="entry name" value="DnaJ"/>
    <property type="match status" value="1"/>
</dbReference>
<keyword evidence="5" id="KW-0862">Zinc</keyword>
<evidence type="ECO:0000313" key="9">
    <source>
        <dbReference type="EMBL" id="KAF7783978.1"/>
    </source>
</evidence>
<dbReference type="GO" id="GO:0008198">
    <property type="term" value="F:ferrous iron binding"/>
    <property type="evidence" value="ECO:0007669"/>
    <property type="project" value="TreeGrafter"/>
</dbReference>
<evidence type="ECO:0000256" key="3">
    <source>
        <dbReference type="ARBA" id="ARBA00021797"/>
    </source>
</evidence>
<feature type="domain" description="J" evidence="7">
    <location>
        <begin position="3"/>
        <end position="69"/>
    </location>
</feature>
<dbReference type="PROSITE" id="PS50076">
    <property type="entry name" value="DNAJ_2"/>
    <property type="match status" value="1"/>
</dbReference>
<evidence type="ECO:0000256" key="5">
    <source>
        <dbReference type="ARBA" id="ARBA00022833"/>
    </source>
</evidence>
<evidence type="ECO:0000256" key="6">
    <source>
        <dbReference type="ARBA" id="ARBA00023004"/>
    </source>
</evidence>
<comment type="similarity">
    <text evidence="2">Belongs to the DPH4 family.</text>
</comment>
<evidence type="ECO:0000256" key="2">
    <source>
        <dbReference type="ARBA" id="ARBA00006169"/>
    </source>
</evidence>
<accession>A0A8H7FAD8</accession>
<dbReference type="SUPFAM" id="SSF46565">
    <property type="entry name" value="Chaperone J-domain"/>
    <property type="match status" value="1"/>
</dbReference>
<dbReference type="Proteomes" id="UP000629468">
    <property type="component" value="Unassembled WGS sequence"/>
</dbReference>
<dbReference type="InterPro" id="IPR036671">
    <property type="entry name" value="DPH_MB_sf"/>
</dbReference>
<dbReference type="Gene3D" id="3.10.660.10">
    <property type="entry name" value="DPH Zinc finger"/>
    <property type="match status" value="1"/>
</dbReference>
<protein>
    <recommendedName>
        <fullName evidence="3">Diphthamide biosynthesis protein 4</fullName>
    </recommendedName>
</protein>
<dbReference type="PANTHER" id="PTHR45255">
    <property type="entry name" value="DNAJ HOMOLOG SUBFAMILY C MEMBER 24"/>
    <property type="match status" value="1"/>
</dbReference>
<dbReference type="InterPro" id="IPR007872">
    <property type="entry name" value="DPH_MB_dom"/>
</dbReference>
<dbReference type="GO" id="GO:0017183">
    <property type="term" value="P:protein histidyl modification to diphthamide"/>
    <property type="evidence" value="ECO:0007669"/>
    <property type="project" value="UniProtKB-UniPathway"/>
</dbReference>
<dbReference type="PROSITE" id="PS51074">
    <property type="entry name" value="DPH_MB"/>
    <property type="match status" value="1"/>
</dbReference>
<keyword evidence="4" id="KW-0479">Metal-binding</keyword>
<sequence>MLDYYQILNTSPSASYSEIKLAYHALLLKHHPDKNIHNANSNSIDIALIKDAYVTLSSPISRAQYDASLSRRKQESLVPRPAQVVSLEEFTQLDTLGSDDTWEYPCRCGGSYRITETDMEKGLHLVACRSCSESSGALVISQPHKFSHFIPSSQK</sequence>
<dbReference type="PRINTS" id="PR00625">
    <property type="entry name" value="JDOMAIN"/>
</dbReference>
<dbReference type="PANTHER" id="PTHR45255:SF1">
    <property type="entry name" value="DNAJ HOMOLOG SUBFAMILY C MEMBER 24"/>
    <property type="match status" value="1"/>
</dbReference>
<dbReference type="InterPro" id="IPR036869">
    <property type="entry name" value="J_dom_sf"/>
</dbReference>
<dbReference type="InterPro" id="IPR001623">
    <property type="entry name" value="DnaJ_domain"/>
</dbReference>
<dbReference type="GO" id="GO:0001671">
    <property type="term" value="F:ATPase activator activity"/>
    <property type="evidence" value="ECO:0007669"/>
    <property type="project" value="TreeGrafter"/>
</dbReference>
<comment type="function">
    <text evidence="1">Required for the first step of diphthamide biosynthesis, the transfer of 3-amino-3-carboxypropyl from S-adenosyl-L-methionine to a histidine residue. Diphthamide is a post-translational modification of histidine which occurs in elongation factor 2.</text>
</comment>
<evidence type="ECO:0000259" key="7">
    <source>
        <dbReference type="PROSITE" id="PS50076"/>
    </source>
</evidence>
<gene>
    <name evidence="9" type="ORF">Agabi119p4_143</name>
</gene>
<dbReference type="AlphaFoldDB" id="A0A8H7FAD8"/>
<evidence type="ECO:0000313" key="10">
    <source>
        <dbReference type="Proteomes" id="UP000629468"/>
    </source>
</evidence>
<dbReference type="Pfam" id="PF05207">
    <property type="entry name" value="Zn_ribbon_CSL"/>
    <property type="match status" value="1"/>
</dbReference>
<name>A0A8H7FAD8_AGABI</name>
<dbReference type="EMBL" id="JABXXO010000001">
    <property type="protein sequence ID" value="KAF7783978.1"/>
    <property type="molecule type" value="Genomic_DNA"/>
</dbReference>
<keyword evidence="6" id="KW-0408">Iron</keyword>
<evidence type="ECO:0000256" key="4">
    <source>
        <dbReference type="ARBA" id="ARBA00022723"/>
    </source>
</evidence>
<evidence type="ECO:0000256" key="1">
    <source>
        <dbReference type="ARBA" id="ARBA00003474"/>
    </source>
</evidence>
<proteinExistence type="inferred from homology"/>
<dbReference type="Pfam" id="PF00226">
    <property type="entry name" value="DnaJ"/>
    <property type="match status" value="1"/>
</dbReference>
<dbReference type="SUPFAM" id="SSF144217">
    <property type="entry name" value="CSL zinc finger"/>
    <property type="match status" value="1"/>
</dbReference>
<feature type="domain" description="DPH-type MB" evidence="8">
    <location>
        <begin position="81"/>
        <end position="132"/>
    </location>
</feature>
<evidence type="ECO:0000259" key="8">
    <source>
        <dbReference type="PROSITE" id="PS51074"/>
    </source>
</evidence>
<dbReference type="UniPathway" id="UPA00559"/>
<organism evidence="9 10">
    <name type="scientific">Agaricus bisporus var. burnettii</name>
    <dbReference type="NCBI Taxonomy" id="192524"/>
    <lineage>
        <taxon>Eukaryota</taxon>
        <taxon>Fungi</taxon>
        <taxon>Dikarya</taxon>
        <taxon>Basidiomycota</taxon>
        <taxon>Agaricomycotina</taxon>
        <taxon>Agaricomycetes</taxon>
        <taxon>Agaricomycetidae</taxon>
        <taxon>Agaricales</taxon>
        <taxon>Agaricineae</taxon>
        <taxon>Agaricaceae</taxon>
        <taxon>Agaricus</taxon>
    </lineage>
</organism>
<dbReference type="CDD" id="cd06257">
    <property type="entry name" value="DnaJ"/>
    <property type="match status" value="1"/>
</dbReference>
<comment type="caution">
    <text evidence="9">The sequence shown here is derived from an EMBL/GenBank/DDBJ whole genome shotgun (WGS) entry which is preliminary data.</text>
</comment>